<feature type="transmembrane region" description="Helical" evidence="1">
    <location>
        <begin position="35"/>
        <end position="59"/>
    </location>
</feature>
<feature type="non-terminal residue" evidence="2">
    <location>
        <position position="1"/>
    </location>
</feature>
<organism evidence="2 3">
    <name type="scientific">Psychromonas arctica</name>
    <dbReference type="NCBI Taxonomy" id="168275"/>
    <lineage>
        <taxon>Bacteria</taxon>
        <taxon>Pseudomonadati</taxon>
        <taxon>Pseudomonadota</taxon>
        <taxon>Gammaproteobacteria</taxon>
        <taxon>Alteromonadales</taxon>
        <taxon>Psychromonadaceae</taxon>
        <taxon>Psychromonas</taxon>
    </lineage>
</organism>
<evidence type="ECO:0000256" key="1">
    <source>
        <dbReference type="SAM" id="Phobius"/>
    </source>
</evidence>
<dbReference type="Pfam" id="PF05940">
    <property type="entry name" value="NnrS"/>
    <property type="match status" value="1"/>
</dbReference>
<keyword evidence="3" id="KW-1185">Reference proteome</keyword>
<dbReference type="Proteomes" id="UP001366060">
    <property type="component" value="Unassembled WGS sequence"/>
</dbReference>
<proteinExistence type="predicted"/>
<reference evidence="2 3" key="1">
    <citation type="submission" date="2024-02" db="EMBL/GenBank/DDBJ databases">
        <title>Bacteria isolated from the canopy kelp, Nereocystis luetkeana.</title>
        <authorList>
            <person name="Pfister C.A."/>
            <person name="Younker I.T."/>
            <person name="Light S.H."/>
        </authorList>
    </citation>
    <scope>NUCLEOTIDE SEQUENCE [LARGE SCALE GENOMIC DNA]</scope>
    <source>
        <strain evidence="2 3">TI.2.07</strain>
    </source>
</reference>
<dbReference type="EMBL" id="JBAKBA010000410">
    <property type="protein sequence ID" value="MEL0661174.1"/>
    <property type="molecule type" value="Genomic_DNA"/>
</dbReference>
<comment type="caution">
    <text evidence="2">The sequence shown here is derived from an EMBL/GenBank/DDBJ whole genome shotgun (WGS) entry which is preliminary data.</text>
</comment>
<keyword evidence="1" id="KW-0472">Membrane</keyword>
<evidence type="ECO:0000313" key="3">
    <source>
        <dbReference type="Proteomes" id="UP001366060"/>
    </source>
</evidence>
<evidence type="ECO:0000313" key="2">
    <source>
        <dbReference type="EMBL" id="MEL0661174.1"/>
    </source>
</evidence>
<keyword evidence="1" id="KW-1133">Transmembrane helix</keyword>
<keyword evidence="1" id="KW-0812">Transmembrane</keyword>
<protein>
    <submittedName>
        <fullName evidence="2">NnrS family protein</fullName>
    </submittedName>
</protein>
<sequence length="68" mass="7553">LNPSKWMNIAFIATALSALGRGFLAYFLPVLPLMAYALSALFWCSAFILFIIFIAKMLVSARLDKRPG</sequence>
<dbReference type="InterPro" id="IPR010266">
    <property type="entry name" value="NnrS"/>
</dbReference>
<gene>
    <name evidence="2" type="ORF">V6255_18940</name>
</gene>
<name>A0ABU9HH08_9GAMM</name>
<accession>A0ABU9HH08</accession>
<dbReference type="RefSeq" id="WP_341629481.1">
    <property type="nucleotide sequence ID" value="NZ_JBAKBA010000410.1"/>
</dbReference>